<sequence length="183" mass="20512">MKKALLLIDIQNDYFENGTMRLVGSEEAAQKTKGILQTFREQQLPIIHIQHIALSPEATFFKTNTPGAEIYKEVTPLATETVITKHYPNSFRETTLLEYLQENNISELVICGMMTHMCVDATVRAAKDFGFHCEVLSDCCATKDLELNGETINATAVHHSFLAALSFFYAKVTTAADYLKTLQ</sequence>
<evidence type="ECO:0000256" key="1">
    <source>
        <dbReference type="ARBA" id="ARBA00022801"/>
    </source>
</evidence>
<feature type="domain" description="Isochorismatase-like" evidence="2">
    <location>
        <begin position="4"/>
        <end position="148"/>
    </location>
</feature>
<evidence type="ECO:0000259" key="2">
    <source>
        <dbReference type="Pfam" id="PF00857"/>
    </source>
</evidence>
<dbReference type="InterPro" id="IPR050272">
    <property type="entry name" value="Isochorismatase-like_hydrls"/>
</dbReference>
<dbReference type="RefSeq" id="WP_108737778.1">
    <property type="nucleotide sequence ID" value="NZ_CP020919.1"/>
</dbReference>
<accession>A0A2S1LR58</accession>
<dbReference type="EMBL" id="CP020919">
    <property type="protein sequence ID" value="AWG26243.1"/>
    <property type="molecule type" value="Genomic_DNA"/>
</dbReference>
<dbReference type="CDD" id="cd01014">
    <property type="entry name" value="nicotinamidase_related"/>
    <property type="match status" value="1"/>
</dbReference>
<dbReference type="AlphaFoldDB" id="A0A2S1LR58"/>
<reference evidence="3 4" key="1">
    <citation type="submission" date="2017-04" db="EMBL/GenBank/DDBJ databases">
        <title>Complete genome sequence of Flavobacterium kingsejong AJ004.</title>
        <authorList>
            <person name="Lee P.C."/>
        </authorList>
    </citation>
    <scope>NUCLEOTIDE SEQUENCE [LARGE SCALE GENOMIC DNA]</scope>
    <source>
        <strain evidence="3 4">AJ004</strain>
    </source>
</reference>
<dbReference type="SUPFAM" id="SSF52499">
    <property type="entry name" value="Isochorismatase-like hydrolases"/>
    <property type="match status" value="1"/>
</dbReference>
<keyword evidence="4" id="KW-1185">Reference proteome</keyword>
<dbReference type="Gene3D" id="3.40.50.850">
    <property type="entry name" value="Isochorismatase-like"/>
    <property type="match status" value="1"/>
</dbReference>
<dbReference type="KEGG" id="fki:FK004_13895"/>
<evidence type="ECO:0000313" key="4">
    <source>
        <dbReference type="Proteomes" id="UP000244677"/>
    </source>
</evidence>
<dbReference type="Pfam" id="PF00857">
    <property type="entry name" value="Isochorismatase"/>
    <property type="match status" value="1"/>
</dbReference>
<dbReference type="PANTHER" id="PTHR43540:SF1">
    <property type="entry name" value="ISOCHORISMATASE HYDROLASE"/>
    <property type="match status" value="1"/>
</dbReference>
<dbReference type="InterPro" id="IPR000868">
    <property type="entry name" value="Isochorismatase-like_dom"/>
</dbReference>
<keyword evidence="1 3" id="KW-0378">Hydrolase</keyword>
<dbReference type="PANTHER" id="PTHR43540">
    <property type="entry name" value="PEROXYUREIDOACRYLATE/UREIDOACRYLATE AMIDOHYDROLASE-RELATED"/>
    <property type="match status" value="1"/>
</dbReference>
<dbReference type="Proteomes" id="UP000244677">
    <property type="component" value="Chromosome"/>
</dbReference>
<gene>
    <name evidence="3" type="ORF">FK004_13895</name>
</gene>
<dbReference type="InterPro" id="IPR036380">
    <property type="entry name" value="Isochorismatase-like_sf"/>
</dbReference>
<evidence type="ECO:0000313" key="3">
    <source>
        <dbReference type="EMBL" id="AWG26243.1"/>
    </source>
</evidence>
<dbReference type="OrthoDB" id="9791276at2"/>
<name>A0A2S1LR58_9FLAO</name>
<proteinExistence type="predicted"/>
<organism evidence="3 4">
    <name type="scientific">Flavobacterium kingsejongi</name>
    <dbReference type="NCBI Taxonomy" id="1678728"/>
    <lineage>
        <taxon>Bacteria</taxon>
        <taxon>Pseudomonadati</taxon>
        <taxon>Bacteroidota</taxon>
        <taxon>Flavobacteriia</taxon>
        <taxon>Flavobacteriales</taxon>
        <taxon>Flavobacteriaceae</taxon>
        <taxon>Flavobacterium</taxon>
    </lineage>
</organism>
<dbReference type="GO" id="GO:0016787">
    <property type="term" value="F:hydrolase activity"/>
    <property type="evidence" value="ECO:0007669"/>
    <property type="project" value="UniProtKB-KW"/>
</dbReference>
<protein>
    <submittedName>
        <fullName evidence="3">Cysteine hydrolase</fullName>
    </submittedName>
</protein>